<dbReference type="InterPro" id="IPR000531">
    <property type="entry name" value="Beta-barrel_TonB"/>
</dbReference>
<dbReference type="PROSITE" id="PS52016">
    <property type="entry name" value="TONB_DEPENDENT_REC_3"/>
    <property type="match status" value="1"/>
</dbReference>
<dbReference type="InterPro" id="IPR037066">
    <property type="entry name" value="Plug_dom_sf"/>
</dbReference>
<name>A0AAE9ZUU2_9BACT</name>
<keyword evidence="2 10" id="KW-0813">Transport</keyword>
<dbReference type="Gene3D" id="2.40.170.20">
    <property type="entry name" value="TonB-dependent receptor, beta-barrel domain"/>
    <property type="match status" value="1"/>
</dbReference>
<dbReference type="EMBL" id="CP119075">
    <property type="protein sequence ID" value="WED63205.1"/>
    <property type="molecule type" value="Genomic_DNA"/>
</dbReference>
<feature type="domain" description="TonB-dependent receptor plug" evidence="13">
    <location>
        <begin position="48"/>
        <end position="156"/>
    </location>
</feature>
<dbReference type="InterPro" id="IPR036942">
    <property type="entry name" value="Beta-barrel_TonB_sf"/>
</dbReference>
<keyword evidence="9 10" id="KW-0998">Cell outer membrane</keyword>
<dbReference type="AlphaFoldDB" id="A0AAE9ZUU2"/>
<comment type="subcellular location">
    <subcellularLocation>
        <location evidence="1 10">Cell outer membrane</location>
        <topology evidence="1 10">Multi-pass membrane protein</topology>
    </subcellularLocation>
</comment>
<sequence length="664" mass="73091">MALATAIGTAQLTAQDPAADAFDFAKLSLEELLGLHINSVSRRPERVFDAAAAVHVVTSEDIERIVAFDLPEALRLAPGIQVAQIDASNYAVTARGFNDVYANKLLMMTDGRTLYTKLFSGTLWNHAPVFMPDIDRIEVVRGPGATLWGANAVNGVINAVTKDAHDTLGGLFSVAIGDNLKAAANVRYGWITSEHSATRVYASYLEAGNLGAVDDDDIGGWDRKFVGARHDWHGENGRSLMITAEARELNSSNIISRLSVLPPYEVPIRNDVSTEAALLLGRWTQSLGSTGEWSTQAYIERVIHEQGLVATAFTVMDIDSQYQFETNSDDEWVFGFNAHRESDNVKSTNEYVFSPAIESTDLVSAFAQFSHHFGDEFKLTLGSKFEHHSYTDWEIQPGVRWAWTPTTEQTIWGSVARAARTPSRAERGSSLSAAIIPPNPRSPLPTKALLSGNADFESEYLTAYELGYRMQVTPEFSVDLALFVNDYTGLRNTKAPIVYPVFTPIPHIVADAQVANGVSGTTHGGEINIRWTPSDQLTFDASYSAIEFDLEDAMAPGVHTASIAIHQDYTPSYETKLRGAWRVTPSLTFDAFLSNRGGMPIASIPAYTNLELRLAWSPRIGQRWEIVGQNLLDPHHAEFPFSSTFGGEVREIDRAVFLKFTSRF</sequence>
<evidence type="ECO:0000259" key="12">
    <source>
        <dbReference type="Pfam" id="PF00593"/>
    </source>
</evidence>
<dbReference type="InterPro" id="IPR012910">
    <property type="entry name" value="Plug_dom"/>
</dbReference>
<evidence type="ECO:0000256" key="4">
    <source>
        <dbReference type="ARBA" id="ARBA00022692"/>
    </source>
</evidence>
<proteinExistence type="inferred from homology"/>
<dbReference type="PANTHER" id="PTHR30069">
    <property type="entry name" value="TONB-DEPENDENT OUTER MEMBRANE RECEPTOR"/>
    <property type="match status" value="1"/>
</dbReference>
<dbReference type="GO" id="GO:0015344">
    <property type="term" value="F:siderophore uptake transmembrane transporter activity"/>
    <property type="evidence" value="ECO:0007669"/>
    <property type="project" value="TreeGrafter"/>
</dbReference>
<keyword evidence="7 10" id="KW-0472">Membrane</keyword>
<dbReference type="GO" id="GO:0044718">
    <property type="term" value="P:siderophore transmembrane transport"/>
    <property type="evidence" value="ECO:0007669"/>
    <property type="project" value="TreeGrafter"/>
</dbReference>
<dbReference type="GO" id="GO:0009279">
    <property type="term" value="C:cell outer membrane"/>
    <property type="evidence" value="ECO:0007669"/>
    <property type="project" value="UniProtKB-SubCell"/>
</dbReference>
<dbReference type="PANTHER" id="PTHR30069:SF29">
    <property type="entry name" value="HEMOGLOBIN AND HEMOGLOBIN-HAPTOGLOBIN-BINDING PROTEIN 1-RELATED"/>
    <property type="match status" value="1"/>
</dbReference>
<dbReference type="KEGG" id="slom:PXH66_12785"/>
<dbReference type="Pfam" id="PF07715">
    <property type="entry name" value="Plug"/>
    <property type="match status" value="1"/>
</dbReference>
<keyword evidence="8 14" id="KW-0675">Receptor</keyword>
<comment type="similarity">
    <text evidence="10 11">Belongs to the TonB-dependent receptor family.</text>
</comment>
<keyword evidence="15" id="KW-1185">Reference proteome</keyword>
<dbReference type="InterPro" id="IPR039426">
    <property type="entry name" value="TonB-dep_rcpt-like"/>
</dbReference>
<dbReference type="Pfam" id="PF00593">
    <property type="entry name" value="TonB_dep_Rec_b-barrel"/>
    <property type="match status" value="1"/>
</dbReference>
<keyword evidence="3 10" id="KW-1134">Transmembrane beta strand</keyword>
<evidence type="ECO:0000256" key="6">
    <source>
        <dbReference type="ARBA" id="ARBA00023077"/>
    </source>
</evidence>
<dbReference type="Gene3D" id="2.170.130.10">
    <property type="entry name" value="TonB-dependent receptor, plug domain"/>
    <property type="match status" value="1"/>
</dbReference>
<feature type="domain" description="TonB-dependent receptor-like beta-barrel" evidence="12">
    <location>
        <begin position="302"/>
        <end position="626"/>
    </location>
</feature>
<evidence type="ECO:0000313" key="14">
    <source>
        <dbReference type="EMBL" id="WED63205.1"/>
    </source>
</evidence>
<evidence type="ECO:0000256" key="10">
    <source>
        <dbReference type="PROSITE-ProRule" id="PRU01360"/>
    </source>
</evidence>
<evidence type="ECO:0000256" key="1">
    <source>
        <dbReference type="ARBA" id="ARBA00004571"/>
    </source>
</evidence>
<evidence type="ECO:0000256" key="3">
    <source>
        <dbReference type="ARBA" id="ARBA00022452"/>
    </source>
</evidence>
<keyword evidence="6 11" id="KW-0798">TonB box</keyword>
<dbReference type="Proteomes" id="UP001218638">
    <property type="component" value="Chromosome"/>
</dbReference>
<evidence type="ECO:0000256" key="8">
    <source>
        <dbReference type="ARBA" id="ARBA00023170"/>
    </source>
</evidence>
<keyword evidence="5" id="KW-0732">Signal</keyword>
<evidence type="ECO:0000259" key="13">
    <source>
        <dbReference type="Pfam" id="PF07715"/>
    </source>
</evidence>
<evidence type="ECO:0000313" key="15">
    <source>
        <dbReference type="Proteomes" id="UP001218638"/>
    </source>
</evidence>
<keyword evidence="4 10" id="KW-0812">Transmembrane</keyword>
<protein>
    <submittedName>
        <fullName evidence="14">TonB-dependent receptor</fullName>
    </submittedName>
</protein>
<organism evidence="14 15">
    <name type="scientific">Synoicihabitans lomoniglobus</name>
    <dbReference type="NCBI Taxonomy" id="2909285"/>
    <lineage>
        <taxon>Bacteria</taxon>
        <taxon>Pseudomonadati</taxon>
        <taxon>Verrucomicrobiota</taxon>
        <taxon>Opitutia</taxon>
        <taxon>Opitutales</taxon>
        <taxon>Opitutaceae</taxon>
        <taxon>Synoicihabitans</taxon>
    </lineage>
</organism>
<evidence type="ECO:0000256" key="2">
    <source>
        <dbReference type="ARBA" id="ARBA00022448"/>
    </source>
</evidence>
<dbReference type="SUPFAM" id="SSF56935">
    <property type="entry name" value="Porins"/>
    <property type="match status" value="1"/>
</dbReference>
<evidence type="ECO:0000256" key="7">
    <source>
        <dbReference type="ARBA" id="ARBA00023136"/>
    </source>
</evidence>
<evidence type="ECO:0000256" key="5">
    <source>
        <dbReference type="ARBA" id="ARBA00022729"/>
    </source>
</evidence>
<evidence type="ECO:0000256" key="9">
    <source>
        <dbReference type="ARBA" id="ARBA00023237"/>
    </source>
</evidence>
<reference evidence="14" key="1">
    <citation type="submission" date="2023-03" db="EMBL/GenBank/DDBJ databases">
        <title>Lomoglobus Profundus gen. nov., sp. nov., a novel member of the phylum Verrucomicrobia, isolated from deep-marine sediment of South China Sea.</title>
        <authorList>
            <person name="Ahmad T."/>
            <person name="Ishaq S.E."/>
            <person name="Wang F."/>
        </authorList>
    </citation>
    <scope>NUCLEOTIDE SEQUENCE</scope>
    <source>
        <strain evidence="14">LMO-M01</strain>
    </source>
</reference>
<accession>A0AAE9ZUU2</accession>
<gene>
    <name evidence="14" type="ORF">PXH66_12785</name>
</gene>
<dbReference type="RefSeq" id="WP_330928557.1">
    <property type="nucleotide sequence ID" value="NZ_CP119075.1"/>
</dbReference>
<evidence type="ECO:0000256" key="11">
    <source>
        <dbReference type="RuleBase" id="RU003357"/>
    </source>
</evidence>